<comment type="caution">
    <text evidence="1">The sequence shown here is derived from an EMBL/GenBank/DDBJ whole genome shotgun (WGS) entry which is preliminary data.</text>
</comment>
<protein>
    <submittedName>
        <fullName evidence="1">Uncharacterized protein</fullName>
    </submittedName>
</protein>
<name>A0A1W0D8C5_9NEIS</name>
<gene>
    <name evidence="1" type="ORF">B0T45_04625</name>
</gene>
<proteinExistence type="predicted"/>
<reference evidence="1 2" key="1">
    <citation type="submission" date="2017-02" db="EMBL/GenBank/DDBJ databases">
        <title>Chromobacterium haemolyticum H5244.</title>
        <authorList>
            <person name="Gulvik C.A."/>
        </authorList>
    </citation>
    <scope>NUCLEOTIDE SEQUENCE [LARGE SCALE GENOMIC DNA]</scope>
    <source>
        <strain evidence="1 2">H5244</strain>
    </source>
</reference>
<accession>A0A1W0D8C5</accession>
<evidence type="ECO:0000313" key="2">
    <source>
        <dbReference type="Proteomes" id="UP000192721"/>
    </source>
</evidence>
<dbReference type="Proteomes" id="UP000192721">
    <property type="component" value="Unassembled WGS sequence"/>
</dbReference>
<evidence type="ECO:0000313" key="1">
    <source>
        <dbReference type="EMBL" id="OQS43249.1"/>
    </source>
</evidence>
<dbReference type="AlphaFoldDB" id="A0A1W0D8C5"/>
<dbReference type="EMBL" id="MUKV01000003">
    <property type="protein sequence ID" value="OQS43249.1"/>
    <property type="molecule type" value="Genomic_DNA"/>
</dbReference>
<sequence length="303" mass="32978">MQTSNQHAAILRQLQARQQAGAQLLLALDAPSRPLAGAEAELDAQIRQQGLPVPLKHPQLDPARQPAWLPLTAGAPVLADSIAQALAETEPDALTQGQGRRVAGWLEIAGSSKLAAAHIGRQMIRRTPIGETHLLRLHDPAVSWALWPLLNAAQQRGLLGSVSRWWLLDPAGELICLEPTQTVAGAPRPLSRWEPDLWENIARIGPLNRALLAWRELAPECDDGKLESARLHAFTALRHAGALGFDDEEDLSRFALHAITVHPRFYLHPRVQALLAGREADDFYSGLTDSLSETDWAAIAASA</sequence>
<organism evidence="1 2">
    <name type="scientific">Chromobacterium haemolyticum</name>
    <dbReference type="NCBI Taxonomy" id="394935"/>
    <lineage>
        <taxon>Bacteria</taxon>
        <taxon>Pseudomonadati</taxon>
        <taxon>Pseudomonadota</taxon>
        <taxon>Betaproteobacteria</taxon>
        <taxon>Neisseriales</taxon>
        <taxon>Chromobacteriaceae</taxon>
        <taxon>Chromobacterium</taxon>
    </lineage>
</organism>
<dbReference type="RefSeq" id="WP_081554758.1">
    <property type="nucleotide sequence ID" value="NZ_MUKV01000003.1"/>
</dbReference>